<organism evidence="1 2">
    <name type="scientific">Mythimna unipuncta nucleopolyhedrovirus</name>
    <dbReference type="NCBI Taxonomy" id="447897"/>
    <lineage>
        <taxon>Viruses</taxon>
        <taxon>Viruses incertae sedis</taxon>
        <taxon>Naldaviricetes</taxon>
        <taxon>Lefavirales</taxon>
        <taxon>Baculoviridae</taxon>
        <taxon>Alphabaculovirus</taxon>
    </lineage>
</organism>
<dbReference type="KEGG" id="vg:40527074"/>
<sequence length="180" mass="21296">MAYLNADEFRRDIAEQTRRIGPVSADSRLGDVLQHMGRNKLLLQRKRDDDFAINELHEISDETRLYLNALQTEKLASCRLCYHNDDSLRCDFHRKYIFTKDVKQYGDEYVEFLNSEMGIVSFVELYYTYLSVPFWKLTALMMMRDLTNFSSIRELLTFYNYECTDNVDEAPIETMDCETA</sequence>
<dbReference type="RefSeq" id="YP_009666794.1">
    <property type="nucleotide sequence ID" value="NC_043530.1"/>
</dbReference>
<proteinExistence type="predicted"/>
<evidence type="ECO:0000313" key="1">
    <source>
        <dbReference type="EMBL" id="AUV65399.1"/>
    </source>
</evidence>
<dbReference type="InterPro" id="IPR009657">
    <property type="entry name" value="Protein_Ac34"/>
</dbReference>
<dbReference type="Proteomes" id="UP000297194">
    <property type="component" value="Segment"/>
</dbReference>
<accession>A0A2K9VSE9</accession>
<name>A0A2K9VSE9_9ABAC</name>
<dbReference type="GeneID" id="40527074"/>
<evidence type="ECO:0000313" key="2">
    <source>
        <dbReference type="Proteomes" id="UP000297194"/>
    </source>
</evidence>
<dbReference type="Pfam" id="PF06851">
    <property type="entry name" value="DUF1247"/>
    <property type="match status" value="1"/>
</dbReference>
<reference evidence="1" key="1">
    <citation type="journal article" date="2017" name="Virus Genes">
        <title>The complete genome sequence of a third distinct baculovirus isolated from the true armyworm, Mythimna unipuncta, contains two copies of the lef-7 gene.</title>
        <authorList>
            <person name="Harrison R.L."/>
            <person name="Mowery J.D."/>
            <person name="Rowley D.L."/>
            <person name="Bauchan G.R."/>
            <person name="Theilmann D.A."/>
            <person name="Rohrmann G.F."/>
            <person name="Erlandson M.A."/>
        </authorList>
    </citation>
    <scope>NUCLEOTIDE SEQUENCE [LARGE SCALE GENOMIC DNA]</scope>
    <source>
        <strain evidence="1">#7</strain>
    </source>
</reference>
<protein>
    <recommendedName>
        <fullName evidence="3">Ac34</fullName>
    </recommendedName>
</protein>
<keyword evidence="2" id="KW-1185">Reference proteome</keyword>
<dbReference type="EMBL" id="MF375894">
    <property type="protein sequence ID" value="AUV65399.1"/>
    <property type="molecule type" value="Genomic_DNA"/>
</dbReference>
<evidence type="ECO:0008006" key="3">
    <source>
        <dbReference type="Google" id="ProtNLM"/>
    </source>
</evidence>